<keyword evidence="3" id="KW-1185">Reference proteome</keyword>
<dbReference type="EMBL" id="CATOUU010000958">
    <property type="protein sequence ID" value="CAI9962589.1"/>
    <property type="molecule type" value="Genomic_DNA"/>
</dbReference>
<name>A0AA86UP46_9EUKA</name>
<evidence type="ECO:0000313" key="1">
    <source>
        <dbReference type="EMBL" id="CAI9962589.1"/>
    </source>
</evidence>
<protein>
    <submittedName>
        <fullName evidence="1">Transposable element Tcb2 transposase</fullName>
    </submittedName>
    <submittedName>
        <fullName evidence="2">Transposable_element Tcb2 transposase</fullName>
    </submittedName>
</protein>
<reference evidence="2 3" key="2">
    <citation type="submission" date="2024-07" db="EMBL/GenBank/DDBJ databases">
        <authorList>
            <person name="Akdeniz Z."/>
        </authorList>
    </citation>
    <scope>NUCLEOTIDE SEQUENCE [LARGE SCALE GENOMIC DNA]</scope>
</reference>
<dbReference type="InterPro" id="IPR036397">
    <property type="entry name" value="RNaseH_sf"/>
</dbReference>
<dbReference type="EMBL" id="CAXDID020000544">
    <property type="protein sequence ID" value="CAL6101449.1"/>
    <property type="molecule type" value="Genomic_DNA"/>
</dbReference>
<proteinExistence type="predicted"/>
<gene>
    <name evidence="1" type="ORF">HINF_LOCUS50234</name>
    <name evidence="2" type="ORF">HINF_LOCUS71196</name>
</gene>
<organism evidence="1">
    <name type="scientific">Hexamita inflata</name>
    <dbReference type="NCBI Taxonomy" id="28002"/>
    <lineage>
        <taxon>Eukaryota</taxon>
        <taxon>Metamonada</taxon>
        <taxon>Diplomonadida</taxon>
        <taxon>Hexamitidae</taxon>
        <taxon>Hexamitinae</taxon>
        <taxon>Hexamita</taxon>
    </lineage>
</organism>
<dbReference type="Gene3D" id="3.30.420.10">
    <property type="entry name" value="Ribonuclease H-like superfamily/Ribonuclease H"/>
    <property type="match status" value="1"/>
</dbReference>
<dbReference type="Proteomes" id="UP001642409">
    <property type="component" value="Unassembled WGS sequence"/>
</dbReference>
<dbReference type="AlphaFoldDB" id="A0AA86UP46"/>
<comment type="caution">
    <text evidence="1">The sequence shown here is derived from an EMBL/GenBank/DDBJ whole genome shotgun (WGS) entry which is preliminary data.</text>
</comment>
<accession>A0AA86UP46</accession>
<evidence type="ECO:0000313" key="3">
    <source>
        <dbReference type="Proteomes" id="UP001642409"/>
    </source>
</evidence>
<dbReference type="GO" id="GO:0003676">
    <property type="term" value="F:nucleic acid binding"/>
    <property type="evidence" value="ECO:0007669"/>
    <property type="project" value="InterPro"/>
</dbReference>
<sequence length="185" mass="21803">MANGIDCILRRPDERYEEEFIHQCKQAGWLSVMVHGAIFGSNKATLYFQVNKRCIKAVDYMEIMKNNQFRTLQRNSNLYINVIMYLHMQLKQLKYSLRHDAASIEEKLQLLNGLRIRFFLNPIEIVWAIVKRHMRYYKQQTFEEFITHVQEAWDSVSSLTIKKLTASMSGRIQQCQAACGGWFGK</sequence>
<reference evidence="1" key="1">
    <citation type="submission" date="2023-06" db="EMBL/GenBank/DDBJ databases">
        <authorList>
            <person name="Kurt Z."/>
        </authorList>
    </citation>
    <scope>NUCLEOTIDE SEQUENCE</scope>
</reference>
<evidence type="ECO:0000313" key="2">
    <source>
        <dbReference type="EMBL" id="CAL6101449.1"/>
    </source>
</evidence>